<feature type="region of interest" description="Disordered" evidence="1">
    <location>
        <begin position="1"/>
        <end position="29"/>
    </location>
</feature>
<feature type="non-terminal residue" evidence="2">
    <location>
        <position position="1"/>
    </location>
</feature>
<sequence length="112" mass="13030">VPANPDVLEHQDSISTNPTIRSPKDAGYQQSRARFTRYPRAWRVVYNGIITSDKNLIRTHEEERGVGGNSFTWTNPDDGADYTVRFIRPVMNQPWENTNYTRWIVSFDLEEV</sequence>
<proteinExistence type="predicted"/>
<dbReference type="AlphaFoldDB" id="X1DS75"/>
<accession>X1DS75</accession>
<reference evidence="2" key="1">
    <citation type="journal article" date="2014" name="Front. Microbiol.">
        <title>High frequency of phylogenetically diverse reductive dehalogenase-homologous genes in deep subseafloor sedimentary metagenomes.</title>
        <authorList>
            <person name="Kawai M."/>
            <person name="Futagami T."/>
            <person name="Toyoda A."/>
            <person name="Takaki Y."/>
            <person name="Nishi S."/>
            <person name="Hori S."/>
            <person name="Arai W."/>
            <person name="Tsubouchi T."/>
            <person name="Morono Y."/>
            <person name="Uchiyama I."/>
            <person name="Ito T."/>
            <person name="Fujiyama A."/>
            <person name="Inagaki F."/>
            <person name="Takami H."/>
        </authorList>
    </citation>
    <scope>NUCLEOTIDE SEQUENCE</scope>
    <source>
        <strain evidence="2">Expedition CK06-06</strain>
    </source>
</reference>
<evidence type="ECO:0000256" key="1">
    <source>
        <dbReference type="SAM" id="MobiDB-lite"/>
    </source>
</evidence>
<gene>
    <name evidence="2" type="ORF">S01H4_59361</name>
</gene>
<protein>
    <submittedName>
        <fullName evidence="2">Uncharacterized protein</fullName>
    </submittedName>
</protein>
<comment type="caution">
    <text evidence="2">The sequence shown here is derived from an EMBL/GenBank/DDBJ whole genome shotgun (WGS) entry which is preliminary data.</text>
</comment>
<organism evidence="2">
    <name type="scientific">marine sediment metagenome</name>
    <dbReference type="NCBI Taxonomy" id="412755"/>
    <lineage>
        <taxon>unclassified sequences</taxon>
        <taxon>metagenomes</taxon>
        <taxon>ecological metagenomes</taxon>
    </lineage>
</organism>
<name>X1DS75_9ZZZZ</name>
<dbReference type="EMBL" id="BART01034801">
    <property type="protein sequence ID" value="GAH07829.1"/>
    <property type="molecule type" value="Genomic_DNA"/>
</dbReference>
<evidence type="ECO:0000313" key="2">
    <source>
        <dbReference type="EMBL" id="GAH07829.1"/>
    </source>
</evidence>